<reference evidence="2" key="1">
    <citation type="submission" date="2021-04" db="EMBL/GenBank/DDBJ databases">
        <authorList>
            <person name="Tunstrom K."/>
        </authorList>
    </citation>
    <scope>NUCLEOTIDE SEQUENCE</scope>
</reference>
<organism evidence="2 3">
    <name type="scientific">Parnassius apollo</name>
    <name type="common">Apollo butterfly</name>
    <name type="synonym">Papilio apollo</name>
    <dbReference type="NCBI Taxonomy" id="110799"/>
    <lineage>
        <taxon>Eukaryota</taxon>
        <taxon>Metazoa</taxon>
        <taxon>Ecdysozoa</taxon>
        <taxon>Arthropoda</taxon>
        <taxon>Hexapoda</taxon>
        <taxon>Insecta</taxon>
        <taxon>Pterygota</taxon>
        <taxon>Neoptera</taxon>
        <taxon>Endopterygota</taxon>
        <taxon>Lepidoptera</taxon>
        <taxon>Glossata</taxon>
        <taxon>Ditrysia</taxon>
        <taxon>Papilionoidea</taxon>
        <taxon>Papilionidae</taxon>
        <taxon>Parnassiinae</taxon>
        <taxon>Parnassini</taxon>
        <taxon>Parnassius</taxon>
        <taxon>Parnassius</taxon>
    </lineage>
</organism>
<dbReference type="EMBL" id="CAJQZP010001576">
    <property type="protein sequence ID" value="CAG5055111.1"/>
    <property type="molecule type" value="Genomic_DNA"/>
</dbReference>
<accession>A0A8S3Y5Y4</accession>
<sequence length="81" mass="9384">MKLLLISVVFITATSKEVIQIKYDMTEKVNLENVNDTSLSEENRKMSEVNAEEAVLKPHMFVPQYENNGTRFKIVHERAEN</sequence>
<gene>
    <name evidence="2" type="ORF">PAPOLLO_LOCUS26170</name>
</gene>
<keyword evidence="3" id="KW-1185">Reference proteome</keyword>
<protein>
    <submittedName>
        <fullName evidence="2">(apollo) hypothetical protein</fullName>
    </submittedName>
</protein>
<comment type="caution">
    <text evidence="2">The sequence shown here is derived from an EMBL/GenBank/DDBJ whole genome shotgun (WGS) entry which is preliminary data.</text>
</comment>
<dbReference type="Proteomes" id="UP000691718">
    <property type="component" value="Unassembled WGS sequence"/>
</dbReference>
<keyword evidence="1" id="KW-0732">Signal</keyword>
<dbReference type="AlphaFoldDB" id="A0A8S3Y5Y4"/>
<evidence type="ECO:0000313" key="3">
    <source>
        <dbReference type="Proteomes" id="UP000691718"/>
    </source>
</evidence>
<feature type="signal peptide" evidence="1">
    <location>
        <begin position="1"/>
        <end position="15"/>
    </location>
</feature>
<name>A0A8S3Y5Y4_PARAO</name>
<evidence type="ECO:0000313" key="2">
    <source>
        <dbReference type="EMBL" id="CAG5055111.1"/>
    </source>
</evidence>
<feature type="chain" id="PRO_5035712375" evidence="1">
    <location>
        <begin position="16"/>
        <end position="81"/>
    </location>
</feature>
<proteinExistence type="predicted"/>
<evidence type="ECO:0000256" key="1">
    <source>
        <dbReference type="SAM" id="SignalP"/>
    </source>
</evidence>